<dbReference type="InterPro" id="IPR017853">
    <property type="entry name" value="GH"/>
</dbReference>
<dbReference type="InterPro" id="IPR013738">
    <property type="entry name" value="Beta_galactosidase_Trimer"/>
</dbReference>
<dbReference type="Pfam" id="PF08532">
    <property type="entry name" value="Glyco_hydro_42M"/>
    <property type="match status" value="1"/>
</dbReference>
<protein>
    <submittedName>
        <fullName evidence="2">Beta-galactosidase trimerization domain-containing protein</fullName>
    </submittedName>
</protein>
<evidence type="ECO:0000313" key="2">
    <source>
        <dbReference type="EMBL" id="QUH27692.1"/>
    </source>
</evidence>
<keyword evidence="3" id="KW-1185">Reference proteome</keyword>
<dbReference type="Pfam" id="PF14871">
    <property type="entry name" value="GHL6"/>
    <property type="match status" value="1"/>
</dbReference>
<dbReference type="InterPro" id="IPR028212">
    <property type="entry name" value="GHL6"/>
</dbReference>
<name>A0A8J8M792_9FIRM</name>
<dbReference type="GO" id="GO:0005975">
    <property type="term" value="P:carbohydrate metabolic process"/>
    <property type="evidence" value="ECO:0007669"/>
    <property type="project" value="InterPro"/>
</dbReference>
<organism evidence="2 3">
    <name type="scientific">Vallitalea guaymasensis</name>
    <dbReference type="NCBI Taxonomy" id="1185412"/>
    <lineage>
        <taxon>Bacteria</taxon>
        <taxon>Bacillati</taxon>
        <taxon>Bacillota</taxon>
        <taxon>Clostridia</taxon>
        <taxon>Lachnospirales</taxon>
        <taxon>Vallitaleaceae</taxon>
        <taxon>Vallitalea</taxon>
    </lineage>
</organism>
<reference evidence="2 3" key="1">
    <citation type="submission" date="2020-07" db="EMBL/GenBank/DDBJ databases">
        <title>Vallitalea guaymasensis genome.</title>
        <authorList>
            <person name="Postec A."/>
        </authorList>
    </citation>
    <scope>NUCLEOTIDE SEQUENCE [LARGE SCALE GENOMIC DNA]</scope>
    <source>
        <strain evidence="2 3">Ra1766G1</strain>
    </source>
</reference>
<dbReference type="RefSeq" id="WP_212692011.1">
    <property type="nucleotide sequence ID" value="NZ_CP058561.1"/>
</dbReference>
<proteinExistence type="predicted"/>
<dbReference type="InterPro" id="IPR029062">
    <property type="entry name" value="Class_I_gatase-like"/>
</dbReference>
<accession>A0A8J8M792</accession>
<dbReference type="Gene3D" id="3.20.20.80">
    <property type="entry name" value="Glycosidases"/>
    <property type="match status" value="1"/>
</dbReference>
<dbReference type="EMBL" id="CP058561">
    <property type="protein sequence ID" value="QUH27692.1"/>
    <property type="molecule type" value="Genomic_DNA"/>
</dbReference>
<gene>
    <name evidence="2" type="ORF">HYG85_01675</name>
</gene>
<dbReference type="KEGG" id="vgu:HYG85_01675"/>
<evidence type="ECO:0000313" key="3">
    <source>
        <dbReference type="Proteomes" id="UP000677305"/>
    </source>
</evidence>
<dbReference type="SUPFAM" id="SSF52317">
    <property type="entry name" value="Class I glutamine amidotransferase-like"/>
    <property type="match status" value="1"/>
</dbReference>
<feature type="domain" description="Beta-galactosidase trimerisation" evidence="1">
    <location>
        <begin position="380"/>
        <end position="442"/>
    </location>
</feature>
<dbReference type="GO" id="GO:0004565">
    <property type="term" value="F:beta-galactosidase activity"/>
    <property type="evidence" value="ECO:0007669"/>
    <property type="project" value="InterPro"/>
</dbReference>
<dbReference type="AlphaFoldDB" id="A0A8J8M792"/>
<dbReference type="Gene3D" id="3.40.50.880">
    <property type="match status" value="1"/>
</dbReference>
<dbReference type="Proteomes" id="UP000677305">
    <property type="component" value="Chromosome"/>
</dbReference>
<dbReference type="SUPFAM" id="SSF51445">
    <property type="entry name" value="(Trans)glycosidases"/>
    <property type="match status" value="1"/>
</dbReference>
<evidence type="ECO:0000259" key="1">
    <source>
        <dbReference type="Pfam" id="PF08532"/>
    </source>
</evidence>
<dbReference type="CDD" id="cd03143">
    <property type="entry name" value="A4_beta-galactosidase_middle_domain"/>
    <property type="match status" value="1"/>
</dbReference>
<sequence length="666" mass="76894">MNDLRYRQVHLDFHTSEYIPRVAENFDGDDFASTLKDAHINSITCFARCHHGYLYYPSKSQPDMIHPNLVKKDLLLQQIEACHKYGIKAPIYTTVQWDGYIARKHPEWLAIDEEGKYINSQDVPEPHFYYTICLNSDYREYFKNHIQDIINVVGVDNIDGFFMDILFKVDCNCPKCVEKMTGLGFNPKEKTDRIAYSLEMLHEFKSEITEFITERVPDTSIFYNSSHVGPALKDSLKEYSHLELESLPSGGWGYMHFPTTVRYARNLGKEILGMTGKFHTYWGDFHSLKNKAALEFECFQMLAMNAGCSIGDQLDPRGKLSVGAYDLIGHVYKQVHEKEPYCIGAKALTEIGVMTPEEYYTAKDHDLGLPPALVGTVRMLQELSYQFDIIDSRTDLSKYKLVILPDDIDYSPRLENILQKYISNGGKVIGSYHSCIDTVNGTSKLYGVTYKQESPYYRDFIYPNNLIGKDLSEEEYVMYLRGAQVEAKESLILMNTVKPYFNREGKKFCSHQHTPSSGEKGYPAVTRKDNVIYFSHPIFKTYRQYSPIWCKMIIKDAIGLLLDEKYVEHNGPSTIVTTMNTQCKENRDILHVLHYIAEKRAENLYTIEDIIPLANISFQVFVGDKEVDNLFNISDKQTIEYKRKGNYILFTADKIEGHEMFCIEYN</sequence>